<evidence type="ECO:0000313" key="2">
    <source>
        <dbReference type="Proteomes" id="UP000887540"/>
    </source>
</evidence>
<evidence type="ECO:0000313" key="3">
    <source>
        <dbReference type="WBParaSite" id="ACRNAN_scaffold253.g6653.t1"/>
    </source>
</evidence>
<feature type="compositionally biased region" description="Basic residues" evidence="1">
    <location>
        <begin position="54"/>
        <end position="63"/>
    </location>
</feature>
<feature type="region of interest" description="Disordered" evidence="1">
    <location>
        <begin position="1"/>
        <end position="25"/>
    </location>
</feature>
<accession>A0A914DI48</accession>
<keyword evidence="2" id="KW-1185">Reference proteome</keyword>
<proteinExistence type="predicted"/>
<evidence type="ECO:0000256" key="1">
    <source>
        <dbReference type="SAM" id="MobiDB-lite"/>
    </source>
</evidence>
<dbReference type="Proteomes" id="UP000887540">
    <property type="component" value="Unplaced"/>
</dbReference>
<protein>
    <submittedName>
        <fullName evidence="3">Uncharacterized protein</fullName>
    </submittedName>
</protein>
<sequence>MPRKNRARRAVGQKVASARLGRQDVQVSDVAQEQQFHDLSTDQYQLLAPQAIQKRAHQGHRRSGSPLERPHRGEFGHRKNPKRIQQGKQLASKRLGKLAGNERQGEQQAAALIE</sequence>
<feature type="compositionally biased region" description="Basic and acidic residues" evidence="1">
    <location>
        <begin position="68"/>
        <end position="77"/>
    </location>
</feature>
<feature type="compositionally biased region" description="Basic residues" evidence="1">
    <location>
        <begin position="1"/>
        <end position="11"/>
    </location>
</feature>
<dbReference type="AlphaFoldDB" id="A0A914DI48"/>
<reference evidence="3" key="1">
    <citation type="submission" date="2022-11" db="UniProtKB">
        <authorList>
            <consortium name="WormBaseParasite"/>
        </authorList>
    </citation>
    <scope>IDENTIFICATION</scope>
</reference>
<feature type="region of interest" description="Disordered" evidence="1">
    <location>
        <begin position="52"/>
        <end position="114"/>
    </location>
</feature>
<dbReference type="WBParaSite" id="ACRNAN_scaffold253.g6653.t1">
    <property type="protein sequence ID" value="ACRNAN_scaffold253.g6653.t1"/>
    <property type="gene ID" value="ACRNAN_scaffold253.g6653"/>
</dbReference>
<name>A0A914DI48_9BILA</name>
<organism evidence="2 3">
    <name type="scientific">Acrobeloides nanus</name>
    <dbReference type="NCBI Taxonomy" id="290746"/>
    <lineage>
        <taxon>Eukaryota</taxon>
        <taxon>Metazoa</taxon>
        <taxon>Ecdysozoa</taxon>
        <taxon>Nematoda</taxon>
        <taxon>Chromadorea</taxon>
        <taxon>Rhabditida</taxon>
        <taxon>Tylenchina</taxon>
        <taxon>Cephalobomorpha</taxon>
        <taxon>Cephaloboidea</taxon>
        <taxon>Cephalobidae</taxon>
        <taxon>Acrobeloides</taxon>
    </lineage>
</organism>